<dbReference type="GO" id="GO:0004096">
    <property type="term" value="F:catalase activity"/>
    <property type="evidence" value="ECO:0007669"/>
    <property type="project" value="InterPro"/>
</dbReference>
<keyword evidence="6 7" id="KW-0408">Iron</keyword>
<evidence type="ECO:0000256" key="9">
    <source>
        <dbReference type="PIRSR" id="PIRSR000296-2"/>
    </source>
</evidence>
<dbReference type="Pfam" id="PF00199">
    <property type="entry name" value="Catalase"/>
    <property type="match status" value="1"/>
</dbReference>
<keyword evidence="5 7" id="KW-0560">Oxidoreductase</keyword>
<comment type="similarity">
    <text evidence="1 7">Belongs to the catalase family.</text>
</comment>
<evidence type="ECO:0000256" key="3">
    <source>
        <dbReference type="ARBA" id="ARBA00022617"/>
    </source>
</evidence>
<dbReference type="PRINTS" id="PR00067">
    <property type="entry name" value="CATALASE"/>
</dbReference>
<dbReference type="InterPro" id="IPR024168">
    <property type="entry name" value="Catalase_SrpA-type_pred"/>
</dbReference>
<protein>
    <recommendedName>
        <fullName evidence="7">Catalase-related peroxidase</fullName>
        <ecNumber evidence="7">1.11.1.-</ecNumber>
    </recommendedName>
</protein>
<accession>A0A1Y1QLK3</accession>
<gene>
    <name evidence="12" type="ORF">BWK73_25080</name>
</gene>
<comment type="cofactor">
    <cofactor evidence="7">
        <name>heme</name>
        <dbReference type="ChEBI" id="CHEBI:30413"/>
    </cofactor>
</comment>
<dbReference type="InterPro" id="IPR011614">
    <property type="entry name" value="Catalase_core"/>
</dbReference>
<evidence type="ECO:0000256" key="1">
    <source>
        <dbReference type="ARBA" id="ARBA00005329"/>
    </source>
</evidence>
<dbReference type="GO" id="GO:0005737">
    <property type="term" value="C:cytoplasm"/>
    <property type="evidence" value="ECO:0007669"/>
    <property type="project" value="TreeGrafter"/>
</dbReference>
<dbReference type="CDD" id="cd08153">
    <property type="entry name" value="srpA_like"/>
    <property type="match status" value="1"/>
</dbReference>
<dbReference type="InterPro" id="IPR018028">
    <property type="entry name" value="Catalase"/>
</dbReference>
<dbReference type="PIRSF" id="PIRSF000296">
    <property type="entry name" value="SrpA"/>
    <property type="match status" value="1"/>
</dbReference>
<feature type="binding site" description="axial binding residue" evidence="9">
    <location>
        <position position="323"/>
    </location>
    <ligand>
        <name>heme</name>
        <dbReference type="ChEBI" id="CHEBI:30413"/>
    </ligand>
    <ligandPart>
        <name>Fe</name>
        <dbReference type="ChEBI" id="CHEBI:18248"/>
    </ligandPart>
</feature>
<keyword evidence="10" id="KW-0732">Signal</keyword>
<evidence type="ECO:0000256" key="10">
    <source>
        <dbReference type="SAM" id="SignalP"/>
    </source>
</evidence>
<keyword evidence="3 7" id="KW-0349">Heme</keyword>
<dbReference type="PANTHER" id="PTHR11465:SF9">
    <property type="entry name" value="CATALASE"/>
    <property type="match status" value="1"/>
</dbReference>
<evidence type="ECO:0000256" key="6">
    <source>
        <dbReference type="ARBA" id="ARBA00023004"/>
    </source>
</evidence>
<keyword evidence="2 7" id="KW-0575">Peroxidase</keyword>
<dbReference type="GO" id="GO:0020037">
    <property type="term" value="F:heme binding"/>
    <property type="evidence" value="ECO:0007669"/>
    <property type="project" value="InterPro"/>
</dbReference>
<proteinExistence type="inferred from homology"/>
<dbReference type="EC" id="1.11.1.-" evidence="7"/>
<evidence type="ECO:0000256" key="7">
    <source>
        <dbReference type="PIRNR" id="PIRNR000296"/>
    </source>
</evidence>
<evidence type="ECO:0000259" key="11">
    <source>
        <dbReference type="SMART" id="SM01060"/>
    </source>
</evidence>
<feature type="chain" id="PRO_5012688642" description="Catalase-related peroxidase" evidence="10">
    <location>
        <begin position="26"/>
        <end position="334"/>
    </location>
</feature>
<evidence type="ECO:0000256" key="8">
    <source>
        <dbReference type="PIRSR" id="PIRSR000296-1"/>
    </source>
</evidence>
<dbReference type="Gene3D" id="1.20.1280.120">
    <property type="match status" value="1"/>
</dbReference>
<sequence>MHTKTQKLSLCLLSGSLVFTTPLWAEEKVVTADEVVSALEKTYGVHIGERRNHTKGTCAAGEFIGLPEAAAYTRSVLFSGKTIPVIARFSIPSGNPNIPDTTKNPRGMALEFKLPDNNLHHITMLNTPVFGAATPQTFLDDIVAKTPDPATGKPDPEKIKAFKASHPDSLPQAEFLEKNNPPISWANSSYFGIHTFKFINKDEKTTPVRWRFVPQDGEKSLTDSELKSSPANFLEQKLIDRAKESPIRWDMMLTLGEPGDPDNNPTLLWPKERKEIKVGTLTISSALPQKGAECEKINFDPLIMADGIKPSDDPVLLFRSPGYAVSFGKRLSGK</sequence>
<comment type="function">
    <text evidence="7">Has an organic peroxide-dependent peroxidase activity.</text>
</comment>
<dbReference type="GO" id="GO:0042542">
    <property type="term" value="P:response to hydrogen peroxide"/>
    <property type="evidence" value="ECO:0007669"/>
    <property type="project" value="TreeGrafter"/>
</dbReference>
<evidence type="ECO:0000313" key="13">
    <source>
        <dbReference type="Proteomes" id="UP000192491"/>
    </source>
</evidence>
<dbReference type="EMBL" id="MTEJ01000171">
    <property type="protein sequence ID" value="OQX08590.1"/>
    <property type="molecule type" value="Genomic_DNA"/>
</dbReference>
<evidence type="ECO:0000256" key="4">
    <source>
        <dbReference type="ARBA" id="ARBA00022723"/>
    </source>
</evidence>
<dbReference type="SMART" id="SM01060">
    <property type="entry name" value="Catalase"/>
    <property type="match status" value="1"/>
</dbReference>
<evidence type="ECO:0000256" key="5">
    <source>
        <dbReference type="ARBA" id="ARBA00023002"/>
    </source>
</evidence>
<comment type="caution">
    <text evidence="12">The sequence shown here is derived from an EMBL/GenBank/DDBJ whole genome shotgun (WGS) entry which is preliminary data.</text>
</comment>
<dbReference type="AlphaFoldDB" id="A0A1Y1QLK3"/>
<reference evidence="12 13" key="1">
    <citation type="submission" date="2017-01" db="EMBL/GenBank/DDBJ databases">
        <title>Novel large sulfur bacteria in the metagenomes of groundwater-fed chemosynthetic microbial mats in the Lake Huron basin.</title>
        <authorList>
            <person name="Sharrar A.M."/>
            <person name="Flood B.E."/>
            <person name="Bailey J.V."/>
            <person name="Jones D.S."/>
            <person name="Biddanda B."/>
            <person name="Ruberg S.A."/>
            <person name="Marcus D.N."/>
            <person name="Dick G.J."/>
        </authorList>
    </citation>
    <scope>NUCLEOTIDE SEQUENCE [LARGE SCALE GENOMIC DNA]</scope>
    <source>
        <strain evidence="12">A8</strain>
    </source>
</reference>
<evidence type="ECO:0000256" key="2">
    <source>
        <dbReference type="ARBA" id="ARBA00022559"/>
    </source>
</evidence>
<dbReference type="GO" id="GO:0046872">
    <property type="term" value="F:metal ion binding"/>
    <property type="evidence" value="ECO:0007669"/>
    <property type="project" value="UniProtKB-KW"/>
</dbReference>
<feature type="signal peptide" evidence="10">
    <location>
        <begin position="1"/>
        <end position="25"/>
    </location>
</feature>
<evidence type="ECO:0000313" key="12">
    <source>
        <dbReference type="EMBL" id="OQX08590.1"/>
    </source>
</evidence>
<keyword evidence="4 7" id="KW-0479">Metal-binding</keyword>
<name>A0A1Y1QLK3_9GAMM</name>
<feature type="domain" description="Catalase core" evidence="11">
    <location>
        <begin position="16"/>
        <end position="331"/>
    </location>
</feature>
<dbReference type="SUPFAM" id="SSF56634">
    <property type="entry name" value="Heme-dependent catalase-like"/>
    <property type="match status" value="1"/>
</dbReference>
<organism evidence="12 13">
    <name type="scientific">Thiothrix lacustris</name>
    <dbReference type="NCBI Taxonomy" id="525917"/>
    <lineage>
        <taxon>Bacteria</taxon>
        <taxon>Pseudomonadati</taxon>
        <taxon>Pseudomonadota</taxon>
        <taxon>Gammaproteobacteria</taxon>
        <taxon>Thiotrichales</taxon>
        <taxon>Thiotrichaceae</taxon>
        <taxon>Thiothrix</taxon>
    </lineage>
</organism>
<dbReference type="PANTHER" id="PTHR11465">
    <property type="entry name" value="CATALASE"/>
    <property type="match status" value="1"/>
</dbReference>
<dbReference type="InterPro" id="IPR020835">
    <property type="entry name" value="Catalase_sf"/>
</dbReference>
<dbReference type="GO" id="GO:0042744">
    <property type="term" value="P:hydrogen peroxide catabolic process"/>
    <property type="evidence" value="ECO:0007669"/>
    <property type="project" value="TreeGrafter"/>
</dbReference>
<dbReference type="Proteomes" id="UP000192491">
    <property type="component" value="Unassembled WGS sequence"/>
</dbReference>
<dbReference type="Gene3D" id="2.40.180.10">
    <property type="entry name" value="Catalase core domain"/>
    <property type="match status" value="1"/>
</dbReference>
<feature type="active site" evidence="8">
    <location>
        <position position="53"/>
    </location>
</feature>
<dbReference type="PROSITE" id="PS51402">
    <property type="entry name" value="CATALASE_3"/>
    <property type="match status" value="1"/>
</dbReference>